<gene>
    <name evidence="1" type="ORF">ODALV1_LOCUS20842</name>
</gene>
<evidence type="ECO:0000313" key="2">
    <source>
        <dbReference type="Proteomes" id="UP001642540"/>
    </source>
</evidence>
<proteinExistence type="predicted"/>
<accession>A0ABP1RB12</accession>
<protein>
    <submittedName>
        <fullName evidence="1">Uncharacterized protein</fullName>
    </submittedName>
</protein>
<keyword evidence="2" id="KW-1185">Reference proteome</keyword>
<sequence>MKLFAVYSGPEGCTDEECDCTEDVIHSRNDEGLKVTTSTWSCEKSYPTDYIRIPPSVLQIFENVNVFLKDLYIFSAIAMGVLQQYVQETIHTFAVRLTDAWKSLWNGLNITSVSAAFPKTISSLKNSCDSIKSTLSSGWDMLNKGTDLIMTESEMIFQRLWRHLFAK</sequence>
<name>A0ABP1RB12_9HEXA</name>
<organism evidence="1 2">
    <name type="scientific">Orchesella dallaii</name>
    <dbReference type="NCBI Taxonomy" id="48710"/>
    <lineage>
        <taxon>Eukaryota</taxon>
        <taxon>Metazoa</taxon>
        <taxon>Ecdysozoa</taxon>
        <taxon>Arthropoda</taxon>
        <taxon>Hexapoda</taxon>
        <taxon>Collembola</taxon>
        <taxon>Entomobryomorpha</taxon>
        <taxon>Entomobryoidea</taxon>
        <taxon>Orchesellidae</taxon>
        <taxon>Orchesellinae</taxon>
        <taxon>Orchesella</taxon>
    </lineage>
</organism>
<dbReference type="Proteomes" id="UP001642540">
    <property type="component" value="Unassembled WGS sequence"/>
</dbReference>
<reference evidence="1 2" key="1">
    <citation type="submission" date="2024-08" db="EMBL/GenBank/DDBJ databases">
        <authorList>
            <person name="Cucini C."/>
            <person name="Frati F."/>
        </authorList>
    </citation>
    <scope>NUCLEOTIDE SEQUENCE [LARGE SCALE GENOMIC DNA]</scope>
</reference>
<comment type="caution">
    <text evidence="1">The sequence shown here is derived from an EMBL/GenBank/DDBJ whole genome shotgun (WGS) entry which is preliminary data.</text>
</comment>
<evidence type="ECO:0000313" key="1">
    <source>
        <dbReference type="EMBL" id="CAL8125062.1"/>
    </source>
</evidence>
<dbReference type="EMBL" id="CAXLJM020000069">
    <property type="protein sequence ID" value="CAL8125062.1"/>
    <property type="molecule type" value="Genomic_DNA"/>
</dbReference>